<feature type="region of interest" description="Disordered" evidence="1">
    <location>
        <begin position="96"/>
        <end position="158"/>
    </location>
</feature>
<comment type="caution">
    <text evidence="2">The sequence shown here is derived from an EMBL/GenBank/DDBJ whole genome shotgun (WGS) entry which is preliminary data.</text>
</comment>
<keyword evidence="3" id="KW-1185">Reference proteome</keyword>
<gene>
    <name evidence="2" type="ORF">TKK_010607</name>
</gene>
<organism evidence="2 3">
    <name type="scientific">Trichogramma kaykai</name>
    <dbReference type="NCBI Taxonomy" id="54128"/>
    <lineage>
        <taxon>Eukaryota</taxon>
        <taxon>Metazoa</taxon>
        <taxon>Ecdysozoa</taxon>
        <taxon>Arthropoda</taxon>
        <taxon>Hexapoda</taxon>
        <taxon>Insecta</taxon>
        <taxon>Pterygota</taxon>
        <taxon>Neoptera</taxon>
        <taxon>Endopterygota</taxon>
        <taxon>Hymenoptera</taxon>
        <taxon>Apocrita</taxon>
        <taxon>Proctotrupomorpha</taxon>
        <taxon>Chalcidoidea</taxon>
        <taxon>Trichogrammatidae</taxon>
        <taxon>Trichogramma</taxon>
    </lineage>
</organism>
<feature type="region of interest" description="Disordered" evidence="1">
    <location>
        <begin position="53"/>
        <end position="74"/>
    </location>
</feature>
<dbReference type="AlphaFoldDB" id="A0ABD2WS64"/>
<protein>
    <submittedName>
        <fullName evidence="2">Uncharacterized protein</fullName>
    </submittedName>
</protein>
<reference evidence="2 3" key="1">
    <citation type="journal article" date="2024" name="bioRxiv">
        <title>A reference genome for Trichogramma kaykai: A tiny desert-dwelling parasitoid wasp with competing sex-ratio distorters.</title>
        <authorList>
            <person name="Culotta J."/>
            <person name="Lindsey A.R."/>
        </authorList>
    </citation>
    <scope>NUCLEOTIDE SEQUENCE [LARGE SCALE GENOMIC DNA]</scope>
    <source>
        <strain evidence="2 3">KSX58</strain>
    </source>
</reference>
<sequence>MYQTARRNTSTHCECSQKVSVAFQYISNAQQQQETKYNVCTVNSCQESKMKHRTQEDKIKLHSGSQYRPSKHLGEKVRPEGFAAVPSLQVPRQIIPQPADVVESGHSGDESQRRFHASLHPSSELKSENRKGPHRLPCGTTLVLNRGQDRSPRGPTTH</sequence>
<evidence type="ECO:0000256" key="1">
    <source>
        <dbReference type="SAM" id="MobiDB-lite"/>
    </source>
</evidence>
<accession>A0ABD2WS64</accession>
<evidence type="ECO:0000313" key="3">
    <source>
        <dbReference type="Proteomes" id="UP001627154"/>
    </source>
</evidence>
<evidence type="ECO:0000313" key="2">
    <source>
        <dbReference type="EMBL" id="KAL3395337.1"/>
    </source>
</evidence>
<proteinExistence type="predicted"/>
<name>A0ABD2WS64_9HYME</name>
<dbReference type="EMBL" id="JBJJXI010000083">
    <property type="protein sequence ID" value="KAL3395337.1"/>
    <property type="molecule type" value="Genomic_DNA"/>
</dbReference>
<dbReference type="Proteomes" id="UP001627154">
    <property type="component" value="Unassembled WGS sequence"/>
</dbReference>